<dbReference type="GO" id="GO:0016491">
    <property type="term" value="F:oxidoreductase activity"/>
    <property type="evidence" value="ECO:0007669"/>
    <property type="project" value="TreeGrafter"/>
</dbReference>
<accession>A0A7V5RQP0</accession>
<name>A0A7V5RQP0_CALAY</name>
<organism evidence="5">
    <name type="scientific">Caldithrix abyssi</name>
    <dbReference type="NCBI Taxonomy" id="187145"/>
    <lineage>
        <taxon>Bacteria</taxon>
        <taxon>Pseudomonadati</taxon>
        <taxon>Calditrichota</taxon>
        <taxon>Calditrichia</taxon>
        <taxon>Calditrichales</taxon>
        <taxon>Calditrichaceae</taxon>
        <taxon>Caldithrix</taxon>
    </lineage>
</organism>
<dbReference type="Gene3D" id="1.10.1130.10">
    <property type="entry name" value="Flavocytochrome C3, Chain A"/>
    <property type="match status" value="1"/>
</dbReference>
<dbReference type="InterPro" id="IPR036280">
    <property type="entry name" value="Multihaem_cyt_sf"/>
</dbReference>
<feature type="chain" id="PRO_5030643938" evidence="3">
    <location>
        <begin position="22"/>
        <end position="523"/>
    </location>
</feature>
<protein>
    <submittedName>
        <fullName evidence="5">Tetrathionate reductase family octaheme c-type cytochrome</fullName>
    </submittedName>
</protein>
<feature type="domain" description="Cytochrome c-552/4" evidence="4">
    <location>
        <begin position="64"/>
        <end position="145"/>
    </location>
</feature>
<dbReference type="SUPFAM" id="SSF48695">
    <property type="entry name" value="Multiheme cytochromes"/>
    <property type="match status" value="1"/>
</dbReference>
<evidence type="ECO:0000256" key="1">
    <source>
        <dbReference type="ARBA" id="ARBA00022729"/>
    </source>
</evidence>
<reference evidence="5" key="1">
    <citation type="journal article" date="2020" name="mSystems">
        <title>Genome- and Community-Level Interaction Insights into Carbon Utilization and Element Cycling Functions of Hydrothermarchaeota in Hydrothermal Sediment.</title>
        <authorList>
            <person name="Zhou Z."/>
            <person name="Liu Y."/>
            <person name="Xu W."/>
            <person name="Pan J."/>
            <person name="Luo Z.H."/>
            <person name="Li M."/>
        </authorList>
    </citation>
    <scope>NUCLEOTIDE SEQUENCE [LARGE SCALE GENOMIC DNA]</scope>
    <source>
        <strain evidence="5">HyVt-460</strain>
    </source>
</reference>
<dbReference type="InterPro" id="IPR051829">
    <property type="entry name" value="Multiheme_Cytochr_ET"/>
</dbReference>
<keyword evidence="1 3" id="KW-0732">Signal</keyword>
<evidence type="ECO:0000313" key="5">
    <source>
        <dbReference type="EMBL" id="HHM02851.1"/>
    </source>
</evidence>
<keyword evidence="2" id="KW-0812">Transmembrane</keyword>
<feature type="domain" description="Cytochrome c-552/4" evidence="4">
    <location>
        <begin position="220"/>
        <end position="268"/>
    </location>
</feature>
<sequence length="523" mass="58976">MKKLFLLSLLSLFLTGSLLTAREGQTILYTGKRELKAAHKPSTDHSKLKELQKSFSSPEEVTMACESCHTERHREIMATNHWTWSRPVVIDGKEIDLGKKNIINNFCIALTSNEPRCTSCHIGYGWKDGNFDFSNRKKVDCLVCHDRTGTYKKFPTGAGYPVTKETLFMGKKKFFPPDYTKIAQNVGIPTRDNCGTCHFFGGGGNNVKHGDLEKALSKPSKNLDIHMAVDGENMLCIDCHVTSKHNIKGKMYSVSSADTNHVYCESCHAAPVHANSVLEEHSGRVACQTCHIPTYARANPTKMWWDWSKAGRFDKNGKGIIITNSKGEQDYNFMKGEFHWEKNVTPEYVWFNGTARHTLVTDTINPQKIIQLNRLEGSYADRHAKIWPVKVMRGKQIYDVEYKTLIIPKLFGKKESGAYWKNFDWNLAAAKGMEAAGLPYSGHYGFVQTEMYWPLNHMVTSAEKALTCTECHSRNSRLAALTDFYLPGRDRNTTLDMLGMILILLAVGGSITHGLIRLITKSK</sequence>
<keyword evidence="2" id="KW-0472">Membrane</keyword>
<gene>
    <name evidence="5" type="ORF">ENJ15_07530</name>
</gene>
<dbReference type="PANTHER" id="PTHR35038:SF5">
    <property type="entry name" value="CYTOCHROME C-TYPE PROTEIN NRFB"/>
    <property type="match status" value="1"/>
</dbReference>
<evidence type="ECO:0000256" key="2">
    <source>
        <dbReference type="SAM" id="Phobius"/>
    </source>
</evidence>
<comment type="caution">
    <text evidence="5">The sequence shown here is derived from an EMBL/GenBank/DDBJ whole genome shotgun (WGS) entry which is preliminary data.</text>
</comment>
<dbReference type="NCBIfam" id="TIGR04315">
    <property type="entry name" value="octaheme_Shew"/>
    <property type="match status" value="1"/>
</dbReference>
<dbReference type="Proteomes" id="UP000885771">
    <property type="component" value="Unassembled WGS sequence"/>
</dbReference>
<dbReference type="InterPro" id="IPR023155">
    <property type="entry name" value="Cyt_c-552/4"/>
</dbReference>
<dbReference type="AlphaFoldDB" id="A0A7V5RQP0"/>
<feature type="signal peptide" evidence="3">
    <location>
        <begin position="1"/>
        <end position="21"/>
    </location>
</feature>
<feature type="transmembrane region" description="Helical" evidence="2">
    <location>
        <begin position="497"/>
        <end position="519"/>
    </location>
</feature>
<proteinExistence type="predicted"/>
<keyword evidence="2" id="KW-1133">Transmembrane helix</keyword>
<dbReference type="PANTHER" id="PTHR35038">
    <property type="entry name" value="DISSIMILATORY SULFITE REDUCTASE SIRA"/>
    <property type="match status" value="1"/>
</dbReference>
<dbReference type="Pfam" id="PF13435">
    <property type="entry name" value="Cytochrome_C554"/>
    <property type="match status" value="2"/>
</dbReference>
<dbReference type="InterPro" id="IPR024673">
    <property type="entry name" value="Octahem_Cyt_c"/>
</dbReference>
<dbReference type="Pfam" id="PF11783">
    <property type="entry name" value="Cytochrome_cB"/>
    <property type="match status" value="1"/>
</dbReference>
<dbReference type="EMBL" id="DRLI01000289">
    <property type="protein sequence ID" value="HHM02851.1"/>
    <property type="molecule type" value="Genomic_DNA"/>
</dbReference>
<evidence type="ECO:0000259" key="4">
    <source>
        <dbReference type="Pfam" id="PF13435"/>
    </source>
</evidence>
<evidence type="ECO:0000256" key="3">
    <source>
        <dbReference type="SAM" id="SignalP"/>
    </source>
</evidence>
<dbReference type="PIRSF" id="PIRSF039014">
    <property type="entry name" value="OTR_cyc"/>
    <property type="match status" value="1"/>
</dbReference>